<dbReference type="AlphaFoldDB" id="A0A286TX88"/>
<name>A0A286TX88_9BACT</name>
<dbReference type="InterPro" id="IPR025332">
    <property type="entry name" value="DUF4238"/>
</dbReference>
<accession>A0A286TX88</accession>
<protein>
    <submittedName>
        <fullName evidence="1">ABC-type phosphate transport system, ATPase component</fullName>
    </submittedName>
</protein>
<reference evidence="2" key="1">
    <citation type="journal article" date="2017" name="Environ. Microbiol. Rep.">
        <title>Genetic Diversity of Marine Anaerobic Ammonium-Oxidizing Bacteria as Revealed by Genomic and Proteomic Analyses of 'Candidatus Scalindua japonica'.</title>
        <authorList>
            <person name="Oshiki M."/>
            <person name="Mizuto K."/>
            <person name="Kimura Z."/>
            <person name="Kindaichi T."/>
            <person name="Satoh H."/>
            <person name="Okabe S."/>
        </authorList>
    </citation>
    <scope>NUCLEOTIDE SEQUENCE [LARGE SCALE GENOMIC DNA]</scope>
    <source>
        <strain evidence="2">husup-a2</strain>
    </source>
</reference>
<evidence type="ECO:0000313" key="2">
    <source>
        <dbReference type="Proteomes" id="UP000218542"/>
    </source>
</evidence>
<dbReference type="Proteomes" id="UP000218542">
    <property type="component" value="Unassembled WGS sequence"/>
</dbReference>
<evidence type="ECO:0000313" key="1">
    <source>
        <dbReference type="EMBL" id="GAX60490.1"/>
    </source>
</evidence>
<dbReference type="EMBL" id="BAOS01000013">
    <property type="protein sequence ID" value="GAX60490.1"/>
    <property type="molecule type" value="Genomic_DNA"/>
</dbReference>
<dbReference type="Pfam" id="PF14022">
    <property type="entry name" value="DUF4238"/>
    <property type="match status" value="1"/>
</dbReference>
<proteinExistence type="predicted"/>
<sequence length="306" mass="35192">MEGFKILPQKGKKPHIWQIEKKGSQKHYSPAITNTGCIRDYHSLDHDQEHDHKTIESLFSTIESKQAKLVQSIVDSKDIPCSQIRELSELISLMRYRIPVFATYIENSHRKMILDTFKIMYRSGKFGSPPEVLQQLFESKRIDETLNIKISNWKIIEKMIEVGFSPESISLLSQLSYQIYYASEPDSFVTSDNPVALFHPNYDDLKPYGVGLAIKGVELTFPLSSDTLVVAGHHLEPGSYLAKRDQVNEYNRRTIIMGENYIFSNKFSVDLHKYISKLKNIFAGFTYDNLYYGDGSVQISRFISVQ</sequence>
<organism evidence="1 2">
    <name type="scientific">Candidatus Scalindua japonica</name>
    <dbReference type="NCBI Taxonomy" id="1284222"/>
    <lineage>
        <taxon>Bacteria</taxon>
        <taxon>Pseudomonadati</taxon>
        <taxon>Planctomycetota</taxon>
        <taxon>Candidatus Brocadiia</taxon>
        <taxon>Candidatus Brocadiales</taxon>
        <taxon>Candidatus Scalinduaceae</taxon>
        <taxon>Candidatus Scalindua</taxon>
    </lineage>
</organism>
<keyword evidence="2" id="KW-1185">Reference proteome</keyword>
<gene>
    <name evidence="1" type="ORF">SCALIN_C13_0001</name>
</gene>
<comment type="caution">
    <text evidence="1">The sequence shown here is derived from an EMBL/GenBank/DDBJ whole genome shotgun (WGS) entry which is preliminary data.</text>
</comment>